<reference evidence="2 3" key="1">
    <citation type="journal article" date="2023" name="bioRxiv">
        <title>High-quality genome assemblies of four members of thePodospora anserinaspecies complex.</title>
        <authorList>
            <person name="Ament-Velasquez S.L."/>
            <person name="Vogan A.A."/>
            <person name="Wallerman O."/>
            <person name="Hartmann F."/>
            <person name="Gautier V."/>
            <person name="Silar P."/>
            <person name="Giraud T."/>
            <person name="Johannesson H."/>
        </authorList>
    </citation>
    <scope>NUCLEOTIDE SEQUENCE [LARGE SCALE GENOMIC DNA]</scope>
    <source>
        <strain evidence="2 3">CBS 112042</strain>
    </source>
</reference>
<dbReference type="PANTHER" id="PTHR38789">
    <property type="entry name" value="REPRESSIBLE PROTEIN GRG1, PUTATIVE (AFU_ORTHOLOGUE AFUA_5G14210)-RELATED"/>
    <property type="match status" value="1"/>
</dbReference>
<dbReference type="Pfam" id="PF11034">
    <property type="entry name" value="Grg1"/>
    <property type="match status" value="1"/>
</dbReference>
<dbReference type="RefSeq" id="XP_062735567.1">
    <property type="nucleotide sequence ID" value="XM_062876923.1"/>
</dbReference>
<keyword evidence="3" id="KW-1185">Reference proteome</keyword>
<dbReference type="GeneID" id="87896405"/>
<protein>
    <recommendedName>
        <fullName evidence="4">Glucose-repressible protein</fullName>
    </recommendedName>
</protein>
<feature type="region of interest" description="Disordered" evidence="1">
    <location>
        <begin position="88"/>
        <end position="139"/>
    </location>
</feature>
<comment type="caution">
    <text evidence="2">The sequence shown here is derived from an EMBL/GenBank/DDBJ whole genome shotgun (WGS) entry which is preliminary data.</text>
</comment>
<dbReference type="EMBL" id="JAFFGZ010000004">
    <property type="protein sequence ID" value="KAK4646591.1"/>
    <property type="molecule type" value="Genomic_DNA"/>
</dbReference>
<name>A0ABR0FRK0_9PEZI</name>
<dbReference type="InterPro" id="IPR020100">
    <property type="entry name" value="Glc-repressible_Grg1"/>
</dbReference>
<dbReference type="Proteomes" id="UP001322138">
    <property type="component" value="Unassembled WGS sequence"/>
</dbReference>
<evidence type="ECO:0000313" key="2">
    <source>
        <dbReference type="EMBL" id="KAK4646591.1"/>
    </source>
</evidence>
<sequence>MPSRSQSNQRFASRPDPPLIVYIISHLPPPRAVLFLPSSNNSSRQSITTLYKQLSHSNKQLSPPTTIKMETIKNAGNYVADKVNAATSEASKTTNKEVAKDSNASAGTRLDAAGNAISDKFDEKKHEASAETNKQKATH</sequence>
<evidence type="ECO:0000313" key="3">
    <source>
        <dbReference type="Proteomes" id="UP001322138"/>
    </source>
</evidence>
<dbReference type="PANTHER" id="PTHR38789:SF1">
    <property type="entry name" value="GLUCOSE-REPRESSIBLE GENE PROTEIN-RELATED"/>
    <property type="match status" value="1"/>
</dbReference>
<evidence type="ECO:0008006" key="4">
    <source>
        <dbReference type="Google" id="ProtNLM"/>
    </source>
</evidence>
<feature type="compositionally biased region" description="Basic and acidic residues" evidence="1">
    <location>
        <begin position="119"/>
        <end position="129"/>
    </location>
</feature>
<accession>A0ABR0FRK0</accession>
<gene>
    <name evidence="2" type="ORF">QC761_211900</name>
</gene>
<evidence type="ECO:0000256" key="1">
    <source>
        <dbReference type="SAM" id="MobiDB-lite"/>
    </source>
</evidence>
<proteinExistence type="predicted"/>
<organism evidence="2 3">
    <name type="scientific">Podospora bellae-mahoneyi</name>
    <dbReference type="NCBI Taxonomy" id="2093777"/>
    <lineage>
        <taxon>Eukaryota</taxon>
        <taxon>Fungi</taxon>
        <taxon>Dikarya</taxon>
        <taxon>Ascomycota</taxon>
        <taxon>Pezizomycotina</taxon>
        <taxon>Sordariomycetes</taxon>
        <taxon>Sordariomycetidae</taxon>
        <taxon>Sordariales</taxon>
        <taxon>Podosporaceae</taxon>
        <taxon>Podospora</taxon>
    </lineage>
</organism>